<dbReference type="AlphaFoldDB" id="A0A1T4SSF1"/>
<dbReference type="EMBL" id="FUWS01000011">
    <property type="protein sequence ID" value="SKA30801.1"/>
    <property type="molecule type" value="Genomic_DNA"/>
</dbReference>
<dbReference type="STRING" id="1122192.SAMN02745673_03831"/>
<gene>
    <name evidence="1" type="ORF">SAMN02745673_03831</name>
</gene>
<evidence type="ECO:0000313" key="2">
    <source>
        <dbReference type="Proteomes" id="UP000190637"/>
    </source>
</evidence>
<dbReference type="OrthoDB" id="9795689at2"/>
<proteinExistence type="predicted"/>
<protein>
    <submittedName>
        <fullName evidence="1">CRISPR system Cascade subunit CasE</fullName>
    </submittedName>
</protein>
<dbReference type="InterPro" id="IPR010179">
    <property type="entry name" value="CRISPR-assoc_prot_Cse3"/>
</dbReference>
<dbReference type="NCBIfam" id="TIGR01907">
    <property type="entry name" value="casE_Cse3"/>
    <property type="match status" value="1"/>
</dbReference>
<dbReference type="SUPFAM" id="SSF117987">
    <property type="entry name" value="CRISPR-associated protein"/>
    <property type="match status" value="1"/>
</dbReference>
<sequence length="176" mass="18682">MDSIRSGHLLLVQSSMPPDRGRLPDGYLAGEAQTRPIDGVLEAIIPGRSLMFRLTADPTRIVRAPDAPKEGRGRRVALHDPKEQLGRLARKGEQCGFVVPAGADGGMAVTVSPCPPVVGYKDENGKRNKITISPTRFDGRLVVTDARLFADAVRTGIGRARAYGCGLVSLAPVTAG</sequence>
<dbReference type="Proteomes" id="UP000190637">
    <property type="component" value="Unassembled WGS sequence"/>
</dbReference>
<accession>A0A1T4SSF1</accession>
<dbReference type="Pfam" id="PF08798">
    <property type="entry name" value="CRISPR_assoc"/>
    <property type="match status" value="1"/>
</dbReference>
<dbReference type="Gene3D" id="3.30.70.1210">
    <property type="entry name" value="Crispr-associated protein, domain 2"/>
    <property type="match status" value="1"/>
</dbReference>
<dbReference type="SMART" id="SM01101">
    <property type="entry name" value="CRISPR_assoc"/>
    <property type="match status" value="1"/>
</dbReference>
<organism evidence="1 2">
    <name type="scientific">Marinactinospora thermotolerans DSM 45154</name>
    <dbReference type="NCBI Taxonomy" id="1122192"/>
    <lineage>
        <taxon>Bacteria</taxon>
        <taxon>Bacillati</taxon>
        <taxon>Actinomycetota</taxon>
        <taxon>Actinomycetes</taxon>
        <taxon>Streptosporangiales</taxon>
        <taxon>Nocardiopsidaceae</taxon>
        <taxon>Marinactinospora</taxon>
    </lineage>
</organism>
<name>A0A1T4SSF1_9ACTN</name>
<evidence type="ECO:0000313" key="1">
    <source>
        <dbReference type="EMBL" id="SKA30801.1"/>
    </source>
</evidence>
<dbReference type="CDD" id="cd09727">
    <property type="entry name" value="Cas6_I-E"/>
    <property type="match status" value="1"/>
</dbReference>
<reference evidence="1 2" key="1">
    <citation type="submission" date="2017-02" db="EMBL/GenBank/DDBJ databases">
        <authorList>
            <person name="Peterson S.W."/>
        </authorList>
    </citation>
    <scope>NUCLEOTIDE SEQUENCE [LARGE SCALE GENOMIC DNA]</scope>
    <source>
        <strain evidence="1 2">DSM 45154</strain>
    </source>
</reference>
<keyword evidence="2" id="KW-1185">Reference proteome</keyword>